<accession>A0AAD9GSR2</accession>
<dbReference type="InterPro" id="IPR043502">
    <property type="entry name" value="DNA/RNA_pol_sf"/>
</dbReference>
<evidence type="ECO:0000313" key="3">
    <source>
        <dbReference type="Proteomes" id="UP001259832"/>
    </source>
</evidence>
<evidence type="ECO:0000313" key="2">
    <source>
        <dbReference type="EMBL" id="KAK1943977.1"/>
    </source>
</evidence>
<dbReference type="InterPro" id="IPR000477">
    <property type="entry name" value="RT_dom"/>
</dbReference>
<organism evidence="2 3">
    <name type="scientific">Phytophthora citrophthora</name>
    <dbReference type="NCBI Taxonomy" id="4793"/>
    <lineage>
        <taxon>Eukaryota</taxon>
        <taxon>Sar</taxon>
        <taxon>Stramenopiles</taxon>
        <taxon>Oomycota</taxon>
        <taxon>Peronosporomycetes</taxon>
        <taxon>Peronosporales</taxon>
        <taxon>Peronosporaceae</taxon>
        <taxon>Phytophthora</taxon>
    </lineage>
</organism>
<dbReference type="PANTHER" id="PTHR19446">
    <property type="entry name" value="REVERSE TRANSCRIPTASES"/>
    <property type="match status" value="1"/>
</dbReference>
<dbReference type="AlphaFoldDB" id="A0AAD9GSR2"/>
<sequence length="852" mass="97515">MMVNQAETSTTDLYTELQHEEELFYGYGSRRAGRTRHRTELQMITQNLQGFTKERRMRWLRGWKQRTDTAPADVIFVQDTHIRTEKEIEEVMAMWNLVLGIKNPTHPTSYWTVMDESSGGVGILMQPQHAEKVKLWKQEEWTGRRLALQFNDWTLINIYAPAIADKRKYFYEDLEVWVENARNLFLGGDFNAVLQPSLDRITKGLRSGKSCESYELNNLVEHLDLLDAVHLTTHAEEDSVPDPLSHFSFWRDHSASRIDRFYLSNNIAGVVQWAWDTFVTQISVMLKEVARQDSDRTSVYYNNLRASLNRQHKHRDDYRQTYNNARTRQSQNSFGRMLQPTLINLKRFYKRHADWQRDQTISNIVPSPGHFYPEDMSIAEKMASEWNGIVGGSHARVDPSEMEEELRKFHTVPEAQRLSPDEKVSLVNLILEDEVLSAINQLPRGKSGGTTGLSHDFFKDFKVEMAECLTMVYRAIQKGAEVPSTFLDAVVVPLRKKGDSPNAMDYRPISLLNTAYKILGRIYAERIHRFLPRIISSAQQGFVRGRLMTKSVTMVQAMLKKLIDNPELEWADSPVIVCLDEKKAYDTLDRSFMLTSLAEFGFPQAFLDVLHNLHSGTRASYMVNGEESTKWVVNSGIRQGCPLAPLLFILAIDFLGRAIVDHPEITGLEIPGSGGCKHVFNGFVDDCTVFLSASRQIEPLNHLLKRFGELSGLNVQPQKSIVIPLNAAWDQRRCHGYPVLAKGGVTSILGYQLGTHDTTQHNWDVRVQNIKKRLQVATSVTNSVKQRVMLFNAVVLPAILFTGMHIPVSKSMLRRLEQLQKRFIWKGTTREVITRHRITPGLKIKVDSVCKV</sequence>
<feature type="domain" description="Reverse transcriptase" evidence="1">
    <location>
        <begin position="475"/>
        <end position="753"/>
    </location>
</feature>
<dbReference type="Gene3D" id="3.60.10.10">
    <property type="entry name" value="Endonuclease/exonuclease/phosphatase"/>
    <property type="match status" value="1"/>
</dbReference>
<protein>
    <submittedName>
        <fullName evidence="2">LINE-1 retrotransposable element ORF2 protein</fullName>
    </submittedName>
</protein>
<dbReference type="SUPFAM" id="SSF56672">
    <property type="entry name" value="DNA/RNA polymerases"/>
    <property type="match status" value="1"/>
</dbReference>
<keyword evidence="3" id="KW-1185">Reference proteome</keyword>
<dbReference type="InterPro" id="IPR005135">
    <property type="entry name" value="Endo/exonuclease/phosphatase"/>
</dbReference>
<dbReference type="Proteomes" id="UP001259832">
    <property type="component" value="Unassembled WGS sequence"/>
</dbReference>
<dbReference type="CDD" id="cd01650">
    <property type="entry name" value="RT_nLTR_like"/>
    <property type="match status" value="1"/>
</dbReference>
<dbReference type="Pfam" id="PF00078">
    <property type="entry name" value="RVT_1"/>
    <property type="match status" value="1"/>
</dbReference>
<reference evidence="2" key="1">
    <citation type="submission" date="2023-08" db="EMBL/GenBank/DDBJ databases">
        <title>Reference Genome Resource for the Citrus Pathogen Phytophthora citrophthora.</title>
        <authorList>
            <person name="Moller H."/>
            <person name="Coetzee B."/>
            <person name="Rose L.J."/>
            <person name="Van Niekerk J.M."/>
        </authorList>
    </citation>
    <scope>NUCLEOTIDE SEQUENCE</scope>
    <source>
        <strain evidence="2">STE-U-9442</strain>
    </source>
</reference>
<dbReference type="PROSITE" id="PS50878">
    <property type="entry name" value="RT_POL"/>
    <property type="match status" value="1"/>
</dbReference>
<dbReference type="InterPro" id="IPR036691">
    <property type="entry name" value="Endo/exonu/phosph_ase_sf"/>
</dbReference>
<dbReference type="SUPFAM" id="SSF56219">
    <property type="entry name" value="DNase I-like"/>
    <property type="match status" value="1"/>
</dbReference>
<dbReference type="GO" id="GO:0003824">
    <property type="term" value="F:catalytic activity"/>
    <property type="evidence" value="ECO:0007669"/>
    <property type="project" value="InterPro"/>
</dbReference>
<name>A0AAD9GSR2_9STRA</name>
<comment type="caution">
    <text evidence="2">The sequence shown here is derived from an EMBL/GenBank/DDBJ whole genome shotgun (WGS) entry which is preliminary data.</text>
</comment>
<proteinExistence type="predicted"/>
<evidence type="ECO:0000259" key="1">
    <source>
        <dbReference type="PROSITE" id="PS50878"/>
    </source>
</evidence>
<dbReference type="Pfam" id="PF03372">
    <property type="entry name" value="Exo_endo_phos"/>
    <property type="match status" value="1"/>
</dbReference>
<dbReference type="EMBL" id="JASMQC010000007">
    <property type="protein sequence ID" value="KAK1943977.1"/>
    <property type="molecule type" value="Genomic_DNA"/>
</dbReference>
<gene>
    <name evidence="2" type="ORF">P3T76_005373</name>
</gene>